<keyword evidence="2" id="KW-0472">Membrane</keyword>
<feature type="transmembrane region" description="Helical" evidence="2">
    <location>
        <begin position="7"/>
        <end position="29"/>
    </location>
</feature>
<name>A0A1F4YEA2_9BACT</name>
<gene>
    <name evidence="4" type="ORF">A2876_01825</name>
</gene>
<reference evidence="4 5" key="1">
    <citation type="journal article" date="2016" name="Nat. Commun.">
        <title>Thousands of microbial genomes shed light on interconnected biogeochemical processes in an aquifer system.</title>
        <authorList>
            <person name="Anantharaman K."/>
            <person name="Brown C.T."/>
            <person name="Hug L.A."/>
            <person name="Sharon I."/>
            <person name="Castelle C.J."/>
            <person name="Probst A.J."/>
            <person name="Thomas B.C."/>
            <person name="Singh A."/>
            <person name="Wilkins M.J."/>
            <person name="Karaoz U."/>
            <person name="Brodie E.L."/>
            <person name="Williams K.H."/>
            <person name="Hubbard S.S."/>
            <person name="Banfield J.F."/>
        </authorList>
    </citation>
    <scope>NUCLEOTIDE SEQUENCE [LARGE SCALE GENOMIC DNA]</scope>
</reference>
<dbReference type="Proteomes" id="UP000178176">
    <property type="component" value="Unassembled WGS sequence"/>
</dbReference>
<organism evidence="4 5">
    <name type="scientific">Candidatus Amesbacteria bacterium RIFCSPHIGHO2_01_FULL_48_32b</name>
    <dbReference type="NCBI Taxonomy" id="1797253"/>
    <lineage>
        <taxon>Bacteria</taxon>
        <taxon>Candidatus Amesiibacteriota</taxon>
    </lineage>
</organism>
<evidence type="ECO:0000256" key="1">
    <source>
        <dbReference type="SAM" id="MobiDB-lite"/>
    </source>
</evidence>
<sequence length="167" mass="18434">MFPRPKINWLALFTFAMFISNLAGLFLIYRRLQPPSPAPTANMSPSSPNSGTDSERLTQIEQQLASLQAENQTLRRQILGSAVTPPPAGLAAVLPDLDTTAAQSITISDSRFSQIDVYEIPLASSKVVSHLEFGKVYPFTSRQKDWYQVQLPDGIFGWVSAQLVKPI</sequence>
<keyword evidence="2" id="KW-0812">Transmembrane</keyword>
<dbReference type="Gene3D" id="2.30.30.40">
    <property type="entry name" value="SH3 Domains"/>
    <property type="match status" value="1"/>
</dbReference>
<evidence type="ECO:0000259" key="3">
    <source>
        <dbReference type="PROSITE" id="PS51781"/>
    </source>
</evidence>
<dbReference type="AlphaFoldDB" id="A0A1F4YEA2"/>
<dbReference type="EMBL" id="MEXH01000022">
    <property type="protein sequence ID" value="OGC92086.1"/>
    <property type="molecule type" value="Genomic_DNA"/>
</dbReference>
<comment type="caution">
    <text evidence="4">The sequence shown here is derived from an EMBL/GenBank/DDBJ whole genome shotgun (WGS) entry which is preliminary data.</text>
</comment>
<feature type="domain" description="SH3b" evidence="3">
    <location>
        <begin position="102"/>
        <end position="167"/>
    </location>
</feature>
<evidence type="ECO:0000313" key="4">
    <source>
        <dbReference type="EMBL" id="OGC92086.1"/>
    </source>
</evidence>
<protein>
    <recommendedName>
        <fullName evidence="3">SH3b domain-containing protein</fullName>
    </recommendedName>
</protein>
<feature type="compositionally biased region" description="Polar residues" evidence="1">
    <location>
        <begin position="39"/>
        <end position="52"/>
    </location>
</feature>
<proteinExistence type="predicted"/>
<evidence type="ECO:0000313" key="5">
    <source>
        <dbReference type="Proteomes" id="UP000178176"/>
    </source>
</evidence>
<evidence type="ECO:0000256" key="2">
    <source>
        <dbReference type="SAM" id="Phobius"/>
    </source>
</evidence>
<dbReference type="PROSITE" id="PS51781">
    <property type="entry name" value="SH3B"/>
    <property type="match status" value="1"/>
</dbReference>
<dbReference type="InterPro" id="IPR003646">
    <property type="entry name" value="SH3-like_bac-type"/>
</dbReference>
<keyword evidence="2" id="KW-1133">Transmembrane helix</keyword>
<accession>A0A1F4YEA2</accession>
<dbReference type="Pfam" id="PF08239">
    <property type="entry name" value="SH3_3"/>
    <property type="match status" value="1"/>
</dbReference>
<feature type="region of interest" description="Disordered" evidence="1">
    <location>
        <begin position="37"/>
        <end position="56"/>
    </location>
</feature>